<accession>A0A107T2Y8</accession>
<dbReference type="EMBL" id="QTPM01000029">
    <property type="protein sequence ID" value="RQY88592.1"/>
    <property type="molecule type" value="Genomic_DNA"/>
</dbReference>
<reference evidence="2 4" key="1">
    <citation type="submission" date="2015-11" db="EMBL/GenBank/DDBJ databases">
        <title>Expanding the genomic diversity of Burkholderia species for the development of highly accurate diagnostics.</title>
        <authorList>
            <person name="Sahl J."/>
            <person name="Keim P."/>
            <person name="Wagner D."/>
        </authorList>
    </citation>
    <scope>NUCLEOTIDE SEQUENCE [LARGE SCALE GENOMIC DNA]</scope>
    <source>
        <strain evidence="2 4">MSMB1960WGS</strain>
    </source>
</reference>
<gene>
    <name evidence="3" type="ORF">DF017_21760</name>
    <name evidence="1" type="ORF">F7R25_26495</name>
    <name evidence="2" type="ORF">WT44_19055</name>
</gene>
<comment type="caution">
    <text evidence="2">The sequence shown here is derived from an EMBL/GenBank/DDBJ whole genome shotgun (WGS) entry which is preliminary data.</text>
</comment>
<sequence>MAPAISVSPTQDELQQIKDVGISYVQAIGTQVHKLTADPEQTRDELALALNLIGQSNTLLAALQTITVDNMTAALADSGEAVDVINQCARTLADAIKTSARIATTVAAVTAFINFVASLAAGPSLSVISTGRTFLLAAKAAA</sequence>
<dbReference type="Proteomes" id="UP000473470">
    <property type="component" value="Unassembled WGS sequence"/>
</dbReference>
<dbReference type="Proteomes" id="UP000068603">
    <property type="component" value="Unassembled WGS sequence"/>
</dbReference>
<dbReference type="EMBL" id="LPHB01000053">
    <property type="protein sequence ID" value="KWA59661.1"/>
    <property type="molecule type" value="Genomic_DNA"/>
</dbReference>
<dbReference type="AlphaFoldDB" id="A0A107T2Y8"/>
<dbReference type="Proteomes" id="UP000281098">
    <property type="component" value="Unassembled WGS sequence"/>
</dbReference>
<reference evidence="3 5" key="2">
    <citation type="submission" date="2018-08" db="EMBL/GenBank/DDBJ databases">
        <title>Comparative analysis of Burkholderia isolates from Puerto Rico.</title>
        <authorList>
            <person name="Hall C."/>
            <person name="Sahl J."/>
            <person name="Wagner D."/>
        </authorList>
    </citation>
    <scope>NUCLEOTIDE SEQUENCE [LARGE SCALE GENOMIC DNA]</scope>
    <source>
        <strain evidence="3 5">Bp8966</strain>
    </source>
</reference>
<dbReference type="GeneID" id="93055497"/>
<dbReference type="KEGG" id="bstg:WT74_29045"/>
<evidence type="ECO:0000313" key="2">
    <source>
        <dbReference type="EMBL" id="KWA59661.1"/>
    </source>
</evidence>
<evidence type="ECO:0000313" key="6">
    <source>
        <dbReference type="Proteomes" id="UP000473470"/>
    </source>
</evidence>
<evidence type="ECO:0000313" key="4">
    <source>
        <dbReference type="Proteomes" id="UP000068603"/>
    </source>
</evidence>
<evidence type="ECO:0000313" key="5">
    <source>
        <dbReference type="Proteomes" id="UP000281098"/>
    </source>
</evidence>
<organism evidence="2">
    <name type="scientific">Burkholderia stagnalis</name>
    <dbReference type="NCBI Taxonomy" id="1503054"/>
    <lineage>
        <taxon>Bacteria</taxon>
        <taxon>Pseudomonadati</taxon>
        <taxon>Pseudomonadota</taxon>
        <taxon>Betaproteobacteria</taxon>
        <taxon>Burkholderiales</taxon>
        <taxon>Burkholderiaceae</taxon>
        <taxon>Burkholderia</taxon>
        <taxon>Burkholderia cepacia complex</taxon>
    </lineage>
</organism>
<dbReference type="EMBL" id="VZOK01000051">
    <property type="protein sequence ID" value="KAB0634434.1"/>
    <property type="molecule type" value="Genomic_DNA"/>
</dbReference>
<evidence type="ECO:0000313" key="3">
    <source>
        <dbReference type="EMBL" id="RQY88592.1"/>
    </source>
</evidence>
<dbReference type="RefSeq" id="WP_059804642.1">
    <property type="nucleotide sequence ID" value="NZ_CABVPM010000005.1"/>
</dbReference>
<proteinExistence type="predicted"/>
<name>A0A107T2Y8_9BURK</name>
<reference evidence="1 6" key="3">
    <citation type="submission" date="2019-09" db="EMBL/GenBank/DDBJ databases">
        <title>Draft genome sequences of 48 bacterial type strains from the CCUG.</title>
        <authorList>
            <person name="Tunovic T."/>
            <person name="Pineiro-Iglesias B."/>
            <person name="Unosson C."/>
            <person name="Inganas E."/>
            <person name="Ohlen M."/>
            <person name="Cardew S."/>
            <person name="Jensie-Markopoulos S."/>
            <person name="Salva-Serra F."/>
            <person name="Jaen-Luchoro D."/>
            <person name="Karlsson R."/>
            <person name="Svensson-Stadler L."/>
            <person name="Chun J."/>
            <person name="Moore E."/>
        </authorList>
    </citation>
    <scope>NUCLEOTIDE SEQUENCE [LARGE SCALE GENOMIC DNA]</scope>
    <source>
        <strain evidence="1 6">CCUG 65686</strain>
    </source>
</reference>
<keyword evidence="5" id="KW-1185">Reference proteome</keyword>
<evidence type="ECO:0000313" key="1">
    <source>
        <dbReference type="EMBL" id="KAB0634434.1"/>
    </source>
</evidence>
<protein>
    <submittedName>
        <fullName evidence="2">Uncharacterized protein</fullName>
    </submittedName>
</protein>